<dbReference type="EMBL" id="JBDFQZ010000009">
    <property type="protein sequence ID" value="KAK9691278.1"/>
    <property type="molecule type" value="Genomic_DNA"/>
</dbReference>
<keyword evidence="2" id="KW-1185">Reference proteome</keyword>
<dbReference type="CDD" id="cd00303">
    <property type="entry name" value="retropepsin_like"/>
    <property type="match status" value="1"/>
</dbReference>
<dbReference type="PANTHER" id="PTHR33067:SF15">
    <property type="entry name" value="RNA-DIRECTED DNA POLYMERASE"/>
    <property type="match status" value="1"/>
</dbReference>
<comment type="caution">
    <text evidence="1">The sequence shown here is derived from an EMBL/GenBank/DDBJ whole genome shotgun (WGS) entry which is preliminary data.</text>
</comment>
<dbReference type="Proteomes" id="UP001443914">
    <property type="component" value="Unassembled WGS sequence"/>
</dbReference>
<evidence type="ECO:0000313" key="1">
    <source>
        <dbReference type="EMBL" id="KAK9691278.1"/>
    </source>
</evidence>
<organism evidence="1 2">
    <name type="scientific">Saponaria officinalis</name>
    <name type="common">Common soapwort</name>
    <name type="synonym">Lychnis saponaria</name>
    <dbReference type="NCBI Taxonomy" id="3572"/>
    <lineage>
        <taxon>Eukaryota</taxon>
        <taxon>Viridiplantae</taxon>
        <taxon>Streptophyta</taxon>
        <taxon>Embryophyta</taxon>
        <taxon>Tracheophyta</taxon>
        <taxon>Spermatophyta</taxon>
        <taxon>Magnoliopsida</taxon>
        <taxon>eudicotyledons</taxon>
        <taxon>Gunneridae</taxon>
        <taxon>Pentapetalae</taxon>
        <taxon>Caryophyllales</taxon>
        <taxon>Caryophyllaceae</taxon>
        <taxon>Caryophylleae</taxon>
        <taxon>Saponaria</taxon>
    </lineage>
</organism>
<proteinExistence type="predicted"/>
<dbReference type="PANTHER" id="PTHR33067">
    <property type="entry name" value="RNA-DIRECTED DNA POLYMERASE-RELATED"/>
    <property type="match status" value="1"/>
</dbReference>
<accession>A0AAW1IP35</accession>
<protein>
    <submittedName>
        <fullName evidence="1">Uncharacterized protein</fullName>
    </submittedName>
</protein>
<dbReference type="InterPro" id="IPR021109">
    <property type="entry name" value="Peptidase_aspartic_dom_sf"/>
</dbReference>
<dbReference type="Gene3D" id="2.40.70.10">
    <property type="entry name" value="Acid Proteases"/>
    <property type="match status" value="1"/>
</dbReference>
<sequence>MVVQLADRSSVHPKGILKNVMVKVGKLVFPANFYVLDMENGVDDIPVLLGRPFLKTVGTKIDAPNGSLSMEFDGTVVTFEINKTPSQSSSVQVLCAINASTNHVLSECREFPLSSSMLKVL</sequence>
<name>A0AAW1IP35_SAPOF</name>
<evidence type="ECO:0000313" key="2">
    <source>
        <dbReference type="Proteomes" id="UP001443914"/>
    </source>
</evidence>
<dbReference type="AlphaFoldDB" id="A0AAW1IP35"/>
<reference evidence="1" key="1">
    <citation type="submission" date="2024-03" db="EMBL/GenBank/DDBJ databases">
        <title>WGS assembly of Saponaria officinalis var. Norfolk2.</title>
        <authorList>
            <person name="Jenkins J."/>
            <person name="Shu S."/>
            <person name="Grimwood J."/>
            <person name="Barry K."/>
            <person name="Goodstein D."/>
            <person name="Schmutz J."/>
            <person name="Leebens-Mack J."/>
            <person name="Osbourn A."/>
        </authorList>
    </citation>
    <scope>NUCLEOTIDE SEQUENCE [LARGE SCALE GENOMIC DNA]</scope>
    <source>
        <strain evidence="1">JIC</strain>
    </source>
</reference>
<gene>
    <name evidence="1" type="ORF">RND81_09G186700</name>
</gene>